<dbReference type="Proteomes" id="UP000248039">
    <property type="component" value="Unassembled WGS sequence"/>
</dbReference>
<comment type="caution">
    <text evidence="1">The sequence shown here is derived from an EMBL/GenBank/DDBJ whole genome shotgun (WGS) entry which is preliminary data.</text>
</comment>
<proteinExistence type="predicted"/>
<name>A0A2V4NHB3_9ACTN</name>
<feature type="non-terminal residue" evidence="1">
    <location>
        <position position="1"/>
    </location>
</feature>
<dbReference type="Gene3D" id="3.40.50.2300">
    <property type="match status" value="2"/>
</dbReference>
<evidence type="ECO:0000313" key="2">
    <source>
        <dbReference type="Proteomes" id="UP000248039"/>
    </source>
</evidence>
<accession>A0A2V4NHB3</accession>
<protein>
    <submittedName>
        <fullName evidence="1">Sugar ABC transporter substrate-binding protein</fullName>
    </submittedName>
</protein>
<evidence type="ECO:0000313" key="1">
    <source>
        <dbReference type="EMBL" id="PYC61626.1"/>
    </source>
</evidence>
<reference evidence="1 2" key="1">
    <citation type="submission" date="2018-03" db="EMBL/GenBank/DDBJ databases">
        <title>Bioinformatic expansion and discovery of thiopeptide antibiotics.</title>
        <authorList>
            <person name="Schwalen C.J."/>
            <person name="Hudson G.A."/>
            <person name="Mitchell D.A."/>
        </authorList>
    </citation>
    <scope>NUCLEOTIDE SEQUENCE [LARGE SCALE GENOMIC DNA]</scope>
    <source>
        <strain evidence="1 2">ATCC 21389</strain>
    </source>
</reference>
<keyword evidence="2" id="KW-1185">Reference proteome</keyword>
<dbReference type="AlphaFoldDB" id="A0A2V4NHB3"/>
<organism evidence="1 2">
    <name type="scientific">Streptomyces tateyamensis</name>
    <dbReference type="NCBI Taxonomy" id="565073"/>
    <lineage>
        <taxon>Bacteria</taxon>
        <taxon>Bacillati</taxon>
        <taxon>Actinomycetota</taxon>
        <taxon>Actinomycetes</taxon>
        <taxon>Kitasatosporales</taxon>
        <taxon>Streptomycetaceae</taxon>
        <taxon>Streptomyces</taxon>
    </lineage>
</organism>
<dbReference type="EMBL" id="PYBW01000345">
    <property type="protein sequence ID" value="PYC61626.1"/>
    <property type="molecule type" value="Genomic_DNA"/>
</dbReference>
<gene>
    <name evidence="1" type="ORF">C7C46_33660</name>
</gene>
<sequence length="76" mass="7919">VIGVGLGAYLACRDWQSGKPSGMRAALFINGTEVGALAVQTMVDRLRTGKAFPPEAYAPTSMVDPGNWTTSGLTCS</sequence>